<proteinExistence type="predicted"/>
<sequence length="97" mass="11214">MKKIDYRKEAKGRECQVRLPGICNFNPETTVLAHYRLHSGVALKPDDMQGAWACSSCHDEIDRRTRRCDYAEVRQAHAEGVLRTQEILRREGKICVK</sequence>
<gene>
    <name evidence="1" type="ORF">D3M76_01595</name>
</gene>
<dbReference type="Pfam" id="PF07102">
    <property type="entry name" value="YbcO"/>
    <property type="match status" value="1"/>
</dbReference>
<dbReference type="RefSeq" id="WP_136125578.1">
    <property type="nucleotide sequence ID" value="NZ_CAJUGY010000031.1"/>
</dbReference>
<comment type="caution">
    <text evidence="1">The sequence shown here is derived from an EMBL/GenBank/DDBJ whole genome shotgun (WGS) entry which is preliminary data.</text>
</comment>
<dbReference type="EMBL" id="QXNG01000015">
    <property type="protein sequence ID" value="THA17366.1"/>
    <property type="molecule type" value="Genomic_DNA"/>
</dbReference>
<organism evidence="1 2">
    <name type="scientific">Rodentibacter pneumotropicus</name>
    <dbReference type="NCBI Taxonomy" id="758"/>
    <lineage>
        <taxon>Bacteria</taxon>
        <taxon>Pseudomonadati</taxon>
        <taxon>Pseudomonadota</taxon>
        <taxon>Gammaproteobacteria</taxon>
        <taxon>Pasteurellales</taxon>
        <taxon>Pasteurellaceae</taxon>
        <taxon>Rodentibacter</taxon>
    </lineage>
</organism>
<dbReference type="Proteomes" id="UP000310576">
    <property type="component" value="Unassembled WGS sequence"/>
</dbReference>
<dbReference type="InterPro" id="IPR010774">
    <property type="entry name" value="YbcO"/>
</dbReference>
<dbReference type="Gene3D" id="3.30.50.20">
    <property type="entry name" value="prophage-derive protein ybcO"/>
    <property type="match status" value="1"/>
</dbReference>
<evidence type="ECO:0000313" key="2">
    <source>
        <dbReference type="Proteomes" id="UP000310576"/>
    </source>
</evidence>
<accession>A0A4V3ST27</accession>
<dbReference type="AlphaFoldDB" id="A0A4V3ST27"/>
<evidence type="ECO:0000313" key="1">
    <source>
        <dbReference type="EMBL" id="THA17366.1"/>
    </source>
</evidence>
<reference evidence="1 2" key="1">
    <citation type="journal article" date="2019" name="Vet. Microbiol.">
        <title>Development of multi locus sequence typing (MLST) of Rodentibacter pneumotropicus.</title>
        <authorList>
            <person name="Adhikary S."/>
            <person name="Bisgaard M."/>
            <person name="Boot R."/>
            <person name="Benga L."/>
            <person name="Nicklas W."/>
            <person name="Christensen H."/>
        </authorList>
    </citation>
    <scope>NUCLEOTIDE SEQUENCE [LARGE SCALE GENOMIC DNA]</scope>
    <source>
        <strain evidence="1 2">1596_07</strain>
    </source>
</reference>
<name>A0A4V3ST27_9PAST</name>
<protein>
    <submittedName>
        <fullName evidence="1">DUF1364 domain-containing protein</fullName>
    </submittedName>
</protein>